<dbReference type="GO" id="GO:0005506">
    <property type="term" value="F:iron ion binding"/>
    <property type="evidence" value="ECO:0007669"/>
    <property type="project" value="InterPro"/>
</dbReference>
<keyword evidence="1" id="KW-0238">DNA-binding</keyword>
<feature type="domain" description="HTH cro/C1-type" evidence="2">
    <location>
        <begin position="7"/>
        <end position="61"/>
    </location>
</feature>
<dbReference type="PANTHER" id="PTHR46558">
    <property type="entry name" value="TRACRIPTIONAL REGULATORY PROTEIN-RELATED-RELATED"/>
    <property type="match status" value="1"/>
</dbReference>
<evidence type="ECO:0000256" key="1">
    <source>
        <dbReference type="ARBA" id="ARBA00023125"/>
    </source>
</evidence>
<dbReference type="Pfam" id="PF12674">
    <property type="entry name" value="Zn_ribbon_2"/>
    <property type="match status" value="1"/>
</dbReference>
<dbReference type="AlphaFoldDB" id="A0A1H8R8C7"/>
<evidence type="ECO:0000313" key="4">
    <source>
        <dbReference type="Proteomes" id="UP000182975"/>
    </source>
</evidence>
<sequence>MTPSEALKAARQEAGYTQEQLAAKVYVTRQAVSRWENGDSEPSIDMRKLLASVLGIPVVDLLGLPDEPACQCCGTPFSVPNMPFGTNADGSENRDYCAWCYKDGEFTSPGLDDLIERNVPYLMEATGYTQEEAVSFMGAVMPTLKRWKDTTNENASANAKRSVFYACPDCGNIVWSMGEAVVGCCGNPLDPLPAKQDEGTLEASVETMDGRQHVTIPHPMTKDDHLSFIAAVGDDLVRIKRLYPEQEATADFPLQGPCAIYAYGAKCGLVKL</sequence>
<dbReference type="InterPro" id="IPR036073">
    <property type="entry name" value="Desulfoferrodoxin_Fe-bd_dom_sf"/>
</dbReference>
<gene>
    <name evidence="3" type="ORF">SAMN02910314_00687</name>
</gene>
<keyword evidence="4" id="KW-1185">Reference proteome</keyword>
<dbReference type="SUPFAM" id="SSF47413">
    <property type="entry name" value="lambda repressor-like DNA-binding domains"/>
    <property type="match status" value="1"/>
</dbReference>
<dbReference type="SUPFAM" id="SSF49367">
    <property type="entry name" value="Superoxide reductase-like"/>
    <property type="match status" value="1"/>
</dbReference>
<evidence type="ECO:0000313" key="3">
    <source>
        <dbReference type="EMBL" id="SEO62193.1"/>
    </source>
</evidence>
<dbReference type="GO" id="GO:0016491">
    <property type="term" value="F:oxidoreductase activity"/>
    <property type="evidence" value="ECO:0007669"/>
    <property type="project" value="InterPro"/>
</dbReference>
<dbReference type="InterPro" id="IPR001387">
    <property type="entry name" value="Cro/C1-type_HTH"/>
</dbReference>
<dbReference type="CDD" id="cd00093">
    <property type="entry name" value="HTH_XRE"/>
    <property type="match status" value="1"/>
</dbReference>
<evidence type="ECO:0000259" key="2">
    <source>
        <dbReference type="PROSITE" id="PS50943"/>
    </source>
</evidence>
<organism evidence="3 4">
    <name type="scientific">Denitrobacterium detoxificans</name>
    <dbReference type="NCBI Taxonomy" id="79604"/>
    <lineage>
        <taxon>Bacteria</taxon>
        <taxon>Bacillati</taxon>
        <taxon>Actinomycetota</taxon>
        <taxon>Coriobacteriia</taxon>
        <taxon>Eggerthellales</taxon>
        <taxon>Eggerthellaceae</taxon>
        <taxon>Denitrobacterium</taxon>
    </lineage>
</organism>
<dbReference type="PANTHER" id="PTHR46558:SF4">
    <property type="entry name" value="DNA-BIDING PHAGE PROTEIN"/>
    <property type="match status" value="1"/>
</dbReference>
<accession>A0A1H8R8C7</accession>
<dbReference type="Gene3D" id="1.10.260.40">
    <property type="entry name" value="lambda repressor-like DNA-binding domains"/>
    <property type="match status" value="1"/>
</dbReference>
<dbReference type="InterPro" id="IPR010982">
    <property type="entry name" value="Lambda_DNA-bd_dom_sf"/>
</dbReference>
<dbReference type="InterPro" id="IPR025868">
    <property type="entry name" value="Zn_ribbon_dom_put"/>
</dbReference>
<dbReference type="Pfam" id="PF01381">
    <property type="entry name" value="HTH_3"/>
    <property type="match status" value="1"/>
</dbReference>
<dbReference type="EMBL" id="FOEC01000003">
    <property type="protein sequence ID" value="SEO62193.1"/>
    <property type="molecule type" value="Genomic_DNA"/>
</dbReference>
<proteinExistence type="predicted"/>
<dbReference type="GO" id="GO:0003677">
    <property type="term" value="F:DNA binding"/>
    <property type="evidence" value="ECO:0007669"/>
    <property type="project" value="UniProtKB-KW"/>
</dbReference>
<reference evidence="4" key="1">
    <citation type="submission" date="2016-10" db="EMBL/GenBank/DDBJ databases">
        <authorList>
            <person name="Varghese N."/>
        </authorList>
    </citation>
    <scope>NUCLEOTIDE SEQUENCE [LARGE SCALE GENOMIC DNA]</scope>
    <source>
        <strain evidence="4">DSM 21843</strain>
    </source>
</reference>
<protein>
    <submittedName>
        <fullName evidence="3">Predicted transcriptional regulators</fullName>
    </submittedName>
</protein>
<dbReference type="SMART" id="SM00530">
    <property type="entry name" value="HTH_XRE"/>
    <property type="match status" value="1"/>
</dbReference>
<dbReference type="RefSeq" id="WP_066661256.1">
    <property type="nucleotide sequence ID" value="NZ_CP011402.1"/>
</dbReference>
<name>A0A1H8R8C7_9ACTN</name>
<dbReference type="OrthoDB" id="9801008at2"/>
<dbReference type="PROSITE" id="PS50943">
    <property type="entry name" value="HTH_CROC1"/>
    <property type="match status" value="1"/>
</dbReference>
<dbReference type="Proteomes" id="UP000182975">
    <property type="component" value="Unassembled WGS sequence"/>
</dbReference>
<dbReference type="Gene3D" id="2.60.40.730">
    <property type="entry name" value="SOR catalytic domain"/>
    <property type="match status" value="1"/>
</dbReference>